<accession>A0A6J6EDZ6</accession>
<dbReference type="AlphaFoldDB" id="A0A6J6EDZ6"/>
<protein>
    <submittedName>
        <fullName evidence="1">Unannotated protein</fullName>
    </submittedName>
</protein>
<reference evidence="1" key="1">
    <citation type="submission" date="2020-05" db="EMBL/GenBank/DDBJ databases">
        <authorList>
            <person name="Chiriac C."/>
            <person name="Salcher M."/>
            <person name="Ghai R."/>
            <person name="Kavagutti S V."/>
        </authorList>
    </citation>
    <scope>NUCLEOTIDE SEQUENCE</scope>
</reference>
<sequence>MVELKNAFVNEFKRCLTAKYGKVPSASRIARDFTLASPEGIEPISGETVRKWLLGINIPQSARMRTLSRWLGFDVSVFDVAFKPSNPPTHNELNTRRKVDREILHLLQSFSELQASERETVLEIVDLYKRSRDVKK</sequence>
<name>A0A6J6EDZ6_9ZZZZ</name>
<organism evidence="1">
    <name type="scientific">freshwater metagenome</name>
    <dbReference type="NCBI Taxonomy" id="449393"/>
    <lineage>
        <taxon>unclassified sequences</taxon>
        <taxon>metagenomes</taxon>
        <taxon>ecological metagenomes</taxon>
    </lineage>
</organism>
<proteinExistence type="predicted"/>
<dbReference type="EMBL" id="CAEZTP010000057">
    <property type="protein sequence ID" value="CAB4574701.1"/>
    <property type="molecule type" value="Genomic_DNA"/>
</dbReference>
<gene>
    <name evidence="1" type="ORF">UFOPK1698_00764</name>
</gene>
<evidence type="ECO:0000313" key="1">
    <source>
        <dbReference type="EMBL" id="CAB4574701.1"/>
    </source>
</evidence>